<dbReference type="Proteomes" id="UP000753961">
    <property type="component" value="Unassembled WGS sequence"/>
</dbReference>
<keyword evidence="3" id="KW-1185">Reference proteome</keyword>
<organism evidence="2 3">
    <name type="scientific">Membranihabitans marinus</name>
    <dbReference type="NCBI Taxonomy" id="1227546"/>
    <lineage>
        <taxon>Bacteria</taxon>
        <taxon>Pseudomonadati</taxon>
        <taxon>Bacteroidota</taxon>
        <taxon>Saprospiria</taxon>
        <taxon>Saprospirales</taxon>
        <taxon>Saprospiraceae</taxon>
        <taxon>Membranihabitans</taxon>
    </lineage>
</organism>
<keyword evidence="2" id="KW-0067">ATP-binding</keyword>
<comment type="caution">
    <text evidence="2">The sequence shown here is derived from an EMBL/GenBank/DDBJ whole genome shotgun (WGS) entry which is preliminary data.</text>
</comment>
<accession>A0A953LBJ2</accession>
<dbReference type="Gene3D" id="1.10.287.1490">
    <property type="match status" value="1"/>
</dbReference>
<name>A0A953LBJ2_9BACT</name>
<proteinExistence type="predicted"/>
<dbReference type="AlphaFoldDB" id="A0A953LBJ2"/>
<protein>
    <submittedName>
        <fullName evidence="2">ATP-binding protein</fullName>
    </submittedName>
</protein>
<gene>
    <name evidence="2" type="ORF">KUV50_16815</name>
</gene>
<feature type="region of interest" description="Disordered" evidence="1">
    <location>
        <begin position="19"/>
        <end position="38"/>
    </location>
</feature>
<dbReference type="EMBL" id="JAHVHU010000018">
    <property type="protein sequence ID" value="MBY5959818.1"/>
    <property type="molecule type" value="Genomic_DNA"/>
</dbReference>
<evidence type="ECO:0000313" key="2">
    <source>
        <dbReference type="EMBL" id="MBY5959818.1"/>
    </source>
</evidence>
<evidence type="ECO:0000313" key="3">
    <source>
        <dbReference type="Proteomes" id="UP000753961"/>
    </source>
</evidence>
<reference evidence="2" key="1">
    <citation type="submission" date="2021-06" db="EMBL/GenBank/DDBJ databases">
        <title>44 bacteria genomes isolated from Dapeng, Shenzhen.</title>
        <authorList>
            <person name="Zheng W."/>
            <person name="Yu S."/>
            <person name="Huang Y."/>
        </authorList>
    </citation>
    <scope>NUCLEOTIDE SEQUENCE</scope>
    <source>
        <strain evidence="2">DP5N28-2</strain>
    </source>
</reference>
<dbReference type="GO" id="GO:0005524">
    <property type="term" value="F:ATP binding"/>
    <property type="evidence" value="ECO:0007669"/>
    <property type="project" value="UniProtKB-KW"/>
</dbReference>
<keyword evidence="2" id="KW-0547">Nucleotide-binding</keyword>
<evidence type="ECO:0000256" key="1">
    <source>
        <dbReference type="SAM" id="MobiDB-lite"/>
    </source>
</evidence>
<sequence length="396" mass="46323">MNDKMDKLRQLPELEKELHALGGKLRENENEKKETEKKIEKTQSEIKKAEAALEEVQQDILEKEARLREIQTWKVEIEQMGIEPSESHSDDTLDNIYHHIRRNRDERKEVRYRKDSLLEKLKVKTETSYASDKDFIAFIDSELATMQDKEKAIDGLLKSISTQFSNPCRTIYSRFEEFKAFIANRFNAKIGQIQISDIQSLKIEIIENDRLIRDLDMIRDIRDLKSELLFDDQAKNLEVLNQYLDNQITLTFDDLFDIRLHLYKKGQHKVVDLKHQIESDGTDKMIRLILIMSVINQIIINDEENKVVIFVDEIGTIDEANRFELLNFCKENNFIPISAAPLHPYDGFDQNYLIRRSEGKIVISENNGNVISFMCLTIIRSFLTNTRSPSRVIKPG</sequence>
<dbReference type="RefSeq" id="WP_222581356.1">
    <property type="nucleotide sequence ID" value="NZ_JAHVHU010000018.1"/>
</dbReference>